<evidence type="ECO:0000313" key="7">
    <source>
        <dbReference type="Proteomes" id="UP000292554"/>
    </source>
</evidence>
<reference evidence="6 7" key="1">
    <citation type="submission" date="2019-02" db="EMBL/GenBank/DDBJ databases">
        <title>Corallincola luteus sp. nov., a marine bacterium isolated from surface sediment of Bohai Sea in China.</title>
        <authorList>
            <person name="Ren Q."/>
        </authorList>
    </citation>
    <scope>NUCLEOTIDE SEQUENCE [LARGE SCALE GENOMIC DNA]</scope>
    <source>
        <strain evidence="6 7">DASS28</strain>
    </source>
</reference>
<comment type="caution">
    <text evidence="6">The sequence shown here is derived from an EMBL/GenBank/DDBJ whole genome shotgun (WGS) entry which is preliminary data.</text>
</comment>
<comment type="subcellular location">
    <subcellularLocation>
        <location evidence="1">Secreted</location>
    </subcellularLocation>
</comment>
<accession>A0ABY2ANY7</accession>
<dbReference type="Pfam" id="PF01823">
    <property type="entry name" value="MACPF"/>
    <property type="match status" value="1"/>
</dbReference>
<keyword evidence="7" id="KW-1185">Reference proteome</keyword>
<keyword evidence="2" id="KW-0964">Secreted</keyword>
<protein>
    <recommendedName>
        <fullName evidence="5">MACPF domain-containing protein</fullName>
    </recommendedName>
</protein>
<keyword evidence="4" id="KW-0472">Membrane</keyword>
<feature type="transmembrane region" description="Helical" evidence="4">
    <location>
        <begin position="9"/>
        <end position="28"/>
    </location>
</feature>
<dbReference type="PANTHER" id="PTHR45742">
    <property type="entry name" value="COMPLEMENT COMPONENT C6"/>
    <property type="match status" value="1"/>
</dbReference>
<feature type="domain" description="MACPF" evidence="5">
    <location>
        <begin position="25"/>
        <end position="367"/>
    </location>
</feature>
<sequence>MNTFNRSRGVIPFFYVVCAAISICFLNGCQDASKTPAGSVASSDTSPIIATSLGASRTVVGAAVYVPATLLTEPLGEGTAKQLFASLESDGCVVFDELAKSSDSVVHTWTKSTAFYEYLSSDTSLDASLEGPVTLGTTVKVVTKSSNEKNTSLLGAVFEFNAYKQRFDLADDCITGRHGKGSLAADFLADYKALPYPVNKPEMGSSWESYDRFLKKYGSHFVSKLFAGARYRSFVTLKSSSAIKERELAVAACLSAEGPTQEGQASVKGCEGVTRQQKQAISLSDYQVNSKAFGGSEELRQLLGAGKAATPELLAEFAKTGETLQDGVKYELMPIWQLLESRFEPGTKEQKIAKSMQAYFEGFLSFNCSQLHGCGCAKVMDKKDKVMLRKFALLDKATALYGCQRPAMGCRNDDDCHFYHPTTLLTGGYCQCYGDHCVNRASDKISAVVNYKTAINGKDTGPNKSCHFVKSKLQCQCQRPDSKHMWDTLWRSDKAS</sequence>
<evidence type="ECO:0000256" key="3">
    <source>
        <dbReference type="ARBA" id="ARBA00023157"/>
    </source>
</evidence>
<evidence type="ECO:0000256" key="4">
    <source>
        <dbReference type="SAM" id="Phobius"/>
    </source>
</evidence>
<dbReference type="RefSeq" id="WP_131414053.1">
    <property type="nucleotide sequence ID" value="NZ_SJXE01000001.1"/>
</dbReference>
<dbReference type="Proteomes" id="UP000292554">
    <property type="component" value="Unassembled WGS sequence"/>
</dbReference>
<proteinExistence type="predicted"/>
<dbReference type="InterPro" id="IPR020864">
    <property type="entry name" value="MACPF"/>
</dbReference>
<organism evidence="6 7">
    <name type="scientific">Corallincola luteus</name>
    <dbReference type="NCBI Taxonomy" id="1775177"/>
    <lineage>
        <taxon>Bacteria</taxon>
        <taxon>Pseudomonadati</taxon>
        <taxon>Pseudomonadota</taxon>
        <taxon>Gammaproteobacteria</taxon>
        <taxon>Alteromonadales</taxon>
        <taxon>Psychromonadaceae</taxon>
        <taxon>Corallincola</taxon>
    </lineage>
</organism>
<evidence type="ECO:0000313" key="6">
    <source>
        <dbReference type="EMBL" id="TCI04614.1"/>
    </source>
</evidence>
<name>A0ABY2ANY7_9GAMM</name>
<evidence type="ECO:0000256" key="2">
    <source>
        <dbReference type="ARBA" id="ARBA00022525"/>
    </source>
</evidence>
<dbReference type="EMBL" id="SJXE01000001">
    <property type="protein sequence ID" value="TCI04614.1"/>
    <property type="molecule type" value="Genomic_DNA"/>
</dbReference>
<evidence type="ECO:0000259" key="5">
    <source>
        <dbReference type="PROSITE" id="PS51412"/>
    </source>
</evidence>
<dbReference type="PANTHER" id="PTHR45742:SF8">
    <property type="entry name" value="FLOCCULATION PROTEIN FLO11"/>
    <property type="match status" value="1"/>
</dbReference>
<keyword evidence="4" id="KW-0812">Transmembrane</keyword>
<evidence type="ECO:0000256" key="1">
    <source>
        <dbReference type="ARBA" id="ARBA00004613"/>
    </source>
</evidence>
<gene>
    <name evidence="6" type="ORF">EZV61_01140</name>
</gene>
<keyword evidence="4" id="KW-1133">Transmembrane helix</keyword>
<dbReference type="PROSITE" id="PS51412">
    <property type="entry name" value="MACPF_2"/>
    <property type="match status" value="1"/>
</dbReference>
<keyword evidence="3" id="KW-1015">Disulfide bond</keyword>